<protein>
    <recommendedName>
        <fullName evidence="4">PUM-HD domain-containing protein</fullName>
    </recommendedName>
</protein>
<dbReference type="Gene3D" id="1.25.10.10">
    <property type="entry name" value="Leucine-rich Repeat Variant"/>
    <property type="match status" value="1"/>
</dbReference>
<dbReference type="GO" id="GO:0006417">
    <property type="term" value="P:regulation of translation"/>
    <property type="evidence" value="ECO:0007669"/>
    <property type="project" value="TreeGrafter"/>
</dbReference>
<dbReference type="AlphaFoldDB" id="A0A8H3CNL7"/>
<evidence type="ECO:0000256" key="2">
    <source>
        <dbReference type="ARBA" id="ARBA00022884"/>
    </source>
</evidence>
<dbReference type="PANTHER" id="PTHR13389:SF0">
    <property type="entry name" value="PUMILIO HOMOLOG 3"/>
    <property type="match status" value="1"/>
</dbReference>
<dbReference type="GO" id="GO:0005730">
    <property type="term" value="C:nucleolus"/>
    <property type="evidence" value="ECO:0007669"/>
    <property type="project" value="TreeGrafter"/>
</dbReference>
<keyword evidence="2" id="KW-0694">RNA-binding</keyword>
<dbReference type="GO" id="GO:0003729">
    <property type="term" value="F:mRNA binding"/>
    <property type="evidence" value="ECO:0007669"/>
    <property type="project" value="TreeGrafter"/>
</dbReference>
<name>A0A8H3CNL7_9AGAM</name>
<feature type="compositionally biased region" description="Basic and acidic residues" evidence="3">
    <location>
        <begin position="29"/>
        <end position="38"/>
    </location>
</feature>
<dbReference type="SMART" id="SM00025">
    <property type="entry name" value="Pumilio"/>
    <property type="match status" value="4"/>
</dbReference>
<dbReference type="InterPro" id="IPR016024">
    <property type="entry name" value="ARM-type_fold"/>
</dbReference>
<sequence>MAQLKKSTQSKKRGATGLSGLSSPAAKKSKIEATDKRRAILVTTKVAPVVESEESDEGDWEDELESLGEQDEGNSDNNGSAKPAKDPQASREGHKVQKELQAQRRASKPHSALLTEAKRVWGLARKIDIPRAERQKHIEELMNVLRGNVQDIVFKHDASRIVQTLVKYGGQKERDEVAAELKGKYRDLAQNKYGKFKLYLVPRNETYTILVSVHPLILGHLGSFNCSNAHRGAILSEFHNHVIRLLLHREASPIIADAYELYASAAERNLLLRDFYGKEVALFDSASIQNGGLRAALEHAAPERRKRILSAVAEALMQIFNNPDKGAVSHAIVHRVLWEYLNELALLGESDKEEVDRLRRELFDTCQELLAEMVHTKDGSRAVRELIARGTAKDRKQIIKVLKPHIEKMCGDEEAQLVLFTIFDLVDDTKLVGKSLVTDITSLSPSLSRTLARRVLLYLLVPRTPRHFTPALLRTISQTDFAQGTTSKKDPDVRRAELRAAASQGMIKAIEDDAEALVRDRGASVFVGEVMLFTEGDKSKALDALLIPISSAYTPPEPESDLSDPTTVIHILNLSHASRLYKTLIQGGHFNQQTKEIERSEQAAEDVAGKFMHAAGKENVTSMALGEGGFVIAEVIGKLKKEGNQEKLKEIRSWFKQDIREQLSQGNIRGSAVLLEKLRE</sequence>
<dbReference type="InterPro" id="IPR001313">
    <property type="entry name" value="Pumilio_RNA-bd_rpt"/>
</dbReference>
<dbReference type="Proteomes" id="UP000663850">
    <property type="component" value="Unassembled WGS sequence"/>
</dbReference>
<feature type="compositionally biased region" description="Basic and acidic residues" evidence="3">
    <location>
        <begin position="83"/>
        <end position="102"/>
    </location>
</feature>
<dbReference type="InterPro" id="IPR011989">
    <property type="entry name" value="ARM-like"/>
</dbReference>
<evidence type="ECO:0000256" key="1">
    <source>
        <dbReference type="ARBA" id="ARBA00022737"/>
    </source>
</evidence>
<dbReference type="InterPro" id="IPR012959">
    <property type="entry name" value="CPL_dom"/>
</dbReference>
<dbReference type="PROSITE" id="PS50303">
    <property type="entry name" value="PUM_HD"/>
    <property type="match status" value="1"/>
</dbReference>
<dbReference type="Pfam" id="PF08144">
    <property type="entry name" value="CPL"/>
    <property type="match status" value="1"/>
</dbReference>
<evidence type="ECO:0000259" key="4">
    <source>
        <dbReference type="PROSITE" id="PS50303"/>
    </source>
</evidence>
<proteinExistence type="predicted"/>
<dbReference type="InterPro" id="IPR040059">
    <property type="entry name" value="PUM3"/>
</dbReference>
<organism evidence="5 6">
    <name type="scientific">Rhizoctonia solani</name>
    <dbReference type="NCBI Taxonomy" id="456999"/>
    <lineage>
        <taxon>Eukaryota</taxon>
        <taxon>Fungi</taxon>
        <taxon>Dikarya</taxon>
        <taxon>Basidiomycota</taxon>
        <taxon>Agaricomycotina</taxon>
        <taxon>Agaricomycetes</taxon>
        <taxon>Cantharellales</taxon>
        <taxon>Ceratobasidiaceae</taxon>
        <taxon>Rhizoctonia</taxon>
    </lineage>
</organism>
<feature type="compositionally biased region" description="Acidic residues" evidence="3">
    <location>
        <begin position="51"/>
        <end position="74"/>
    </location>
</feature>
<evidence type="ECO:0000256" key="3">
    <source>
        <dbReference type="SAM" id="MobiDB-lite"/>
    </source>
</evidence>
<dbReference type="PANTHER" id="PTHR13389">
    <property type="entry name" value="PUMILIO HOMOLOG 3"/>
    <property type="match status" value="1"/>
</dbReference>
<dbReference type="EMBL" id="CAJMWZ010004409">
    <property type="protein sequence ID" value="CAE6489471.1"/>
    <property type="molecule type" value="Genomic_DNA"/>
</dbReference>
<reference evidence="5" key="1">
    <citation type="submission" date="2021-01" db="EMBL/GenBank/DDBJ databases">
        <authorList>
            <person name="Kaushik A."/>
        </authorList>
    </citation>
    <scope>NUCLEOTIDE SEQUENCE</scope>
    <source>
        <strain evidence="5">Type strain: AG8-Rh-89/</strain>
    </source>
</reference>
<dbReference type="InterPro" id="IPR033133">
    <property type="entry name" value="PUM-HD"/>
</dbReference>
<gene>
    <name evidence="5" type="ORF">RDB_LOCUS82994</name>
</gene>
<feature type="domain" description="PUM-HD" evidence="4">
    <location>
        <begin position="122"/>
        <end position="514"/>
    </location>
</feature>
<feature type="region of interest" description="Disordered" evidence="3">
    <location>
        <begin position="1"/>
        <end position="111"/>
    </location>
</feature>
<evidence type="ECO:0000313" key="5">
    <source>
        <dbReference type="EMBL" id="CAE6489471.1"/>
    </source>
</evidence>
<comment type="caution">
    <text evidence="5">The sequence shown here is derived from an EMBL/GenBank/DDBJ whole genome shotgun (WGS) entry which is preliminary data.</text>
</comment>
<dbReference type="SUPFAM" id="SSF48371">
    <property type="entry name" value="ARM repeat"/>
    <property type="match status" value="1"/>
</dbReference>
<accession>A0A8H3CNL7</accession>
<evidence type="ECO:0000313" key="6">
    <source>
        <dbReference type="Proteomes" id="UP000663850"/>
    </source>
</evidence>
<keyword evidence="1" id="KW-0677">Repeat</keyword>